<evidence type="ECO:0000256" key="9">
    <source>
        <dbReference type="ARBA" id="ARBA00023136"/>
    </source>
</evidence>
<evidence type="ECO:0000256" key="7">
    <source>
        <dbReference type="ARBA" id="ARBA00023053"/>
    </source>
</evidence>
<dbReference type="PANTHER" id="PTHR42985:SF38">
    <property type="entry name" value="FI02016P"/>
    <property type="match status" value="1"/>
</dbReference>
<dbReference type="GO" id="GO:0015293">
    <property type="term" value="F:symporter activity"/>
    <property type="evidence" value="ECO:0007669"/>
    <property type="project" value="TreeGrafter"/>
</dbReference>
<keyword evidence="4" id="KW-1003">Cell membrane</keyword>
<reference evidence="15 16" key="1">
    <citation type="submission" date="2015-05" db="EMBL/GenBank/DDBJ databases">
        <authorList>
            <person name="Wilson R.K."/>
            <person name="Warren W.C."/>
            <person name="Olafson P."/>
        </authorList>
    </citation>
    <scope>NUCLEOTIDE SEQUENCE [LARGE SCALE GENOMIC DNA]</scope>
    <source>
        <strain evidence="15 16">USDA</strain>
    </source>
</reference>
<proteinExistence type="inferred from homology"/>
<keyword evidence="7" id="KW-0915">Sodium</keyword>
<keyword evidence="6 13" id="KW-1133">Transmembrane helix</keyword>
<keyword evidence="8" id="KW-0406">Ion transport</keyword>
<feature type="transmembrane region" description="Helical" evidence="13">
    <location>
        <begin position="89"/>
        <end position="109"/>
    </location>
</feature>
<dbReference type="EnsemblMetazoa" id="SCAU013940-RB">
    <property type="protein sequence ID" value="SCAU013940-PB"/>
    <property type="gene ID" value="SCAU013940"/>
</dbReference>
<gene>
    <name evidence="14" type="primary">106081626</name>
</gene>
<feature type="transmembrane region" description="Helical" evidence="13">
    <location>
        <begin position="187"/>
        <end position="208"/>
    </location>
</feature>
<evidence type="ECO:0008006" key="17">
    <source>
        <dbReference type="Google" id="ProtNLM"/>
    </source>
</evidence>
<protein>
    <recommendedName>
        <fullName evidence="17">Sodium-coupled monocarboxylate transporter 1</fullName>
    </recommendedName>
</protein>
<evidence type="ECO:0000256" key="12">
    <source>
        <dbReference type="SAM" id="MobiDB-lite"/>
    </source>
</evidence>
<evidence type="ECO:0000256" key="10">
    <source>
        <dbReference type="ARBA" id="ARBA00023201"/>
    </source>
</evidence>
<dbReference type="GO" id="GO:0006814">
    <property type="term" value="P:sodium ion transport"/>
    <property type="evidence" value="ECO:0007669"/>
    <property type="project" value="UniProtKB-KW"/>
</dbReference>
<keyword evidence="16" id="KW-1185">Reference proteome</keyword>
<keyword evidence="10" id="KW-0739">Sodium transport</keyword>
<evidence type="ECO:0000256" key="1">
    <source>
        <dbReference type="ARBA" id="ARBA00004651"/>
    </source>
</evidence>
<evidence type="ECO:0000256" key="4">
    <source>
        <dbReference type="ARBA" id="ARBA00022475"/>
    </source>
</evidence>
<evidence type="ECO:0000256" key="13">
    <source>
        <dbReference type="SAM" id="Phobius"/>
    </source>
</evidence>
<dbReference type="EnsemblMetazoa" id="SCAU013940-RE">
    <property type="protein sequence ID" value="SCAU013940-PE"/>
    <property type="gene ID" value="SCAU013940"/>
</dbReference>
<feature type="transmembrane region" description="Helical" evidence="13">
    <location>
        <begin position="387"/>
        <end position="407"/>
    </location>
</feature>
<evidence type="ECO:0000256" key="8">
    <source>
        <dbReference type="ARBA" id="ARBA00023065"/>
    </source>
</evidence>
<dbReference type="KEGG" id="scac:106081626"/>
<organism evidence="14 16">
    <name type="scientific">Stomoxys calcitrans</name>
    <name type="common">Stable fly</name>
    <name type="synonym">Conops calcitrans</name>
    <dbReference type="NCBI Taxonomy" id="35570"/>
    <lineage>
        <taxon>Eukaryota</taxon>
        <taxon>Metazoa</taxon>
        <taxon>Ecdysozoa</taxon>
        <taxon>Arthropoda</taxon>
        <taxon>Hexapoda</taxon>
        <taxon>Insecta</taxon>
        <taxon>Pterygota</taxon>
        <taxon>Neoptera</taxon>
        <taxon>Endopterygota</taxon>
        <taxon>Diptera</taxon>
        <taxon>Brachycera</taxon>
        <taxon>Muscomorpha</taxon>
        <taxon>Muscoidea</taxon>
        <taxon>Muscidae</taxon>
        <taxon>Stomoxys</taxon>
    </lineage>
</organism>
<evidence type="ECO:0000256" key="11">
    <source>
        <dbReference type="RuleBase" id="RU362091"/>
    </source>
</evidence>
<evidence type="ECO:0000313" key="15">
    <source>
        <dbReference type="EnsemblMetazoa" id="SCAU013940-PB"/>
    </source>
</evidence>
<keyword evidence="3" id="KW-0813">Transport</keyword>
<dbReference type="PANTHER" id="PTHR42985">
    <property type="entry name" value="SODIUM-COUPLED MONOCARBOXYLATE TRANSPORTER"/>
    <property type="match status" value="1"/>
</dbReference>
<feature type="transmembrane region" description="Helical" evidence="13">
    <location>
        <begin position="130"/>
        <end position="154"/>
    </location>
</feature>
<dbReference type="AlphaFoldDB" id="A0A1I8Q4W1"/>
<feature type="region of interest" description="Disordered" evidence="12">
    <location>
        <begin position="569"/>
        <end position="590"/>
    </location>
</feature>
<evidence type="ECO:0000313" key="14">
    <source>
        <dbReference type="EnsemblMetazoa" id="SCAU013940-PA"/>
    </source>
</evidence>
<dbReference type="InterPro" id="IPR051163">
    <property type="entry name" value="Sodium:Solute_Symporter_SSF"/>
</dbReference>
<dbReference type="NCBIfam" id="TIGR00813">
    <property type="entry name" value="sss"/>
    <property type="match status" value="1"/>
</dbReference>
<evidence type="ECO:0000256" key="5">
    <source>
        <dbReference type="ARBA" id="ARBA00022692"/>
    </source>
</evidence>
<feature type="transmembrane region" description="Helical" evidence="13">
    <location>
        <begin position="518"/>
        <end position="539"/>
    </location>
</feature>
<dbReference type="VEuPathDB" id="VectorBase:SCAU013940"/>
<feature type="transmembrane region" description="Helical" evidence="13">
    <location>
        <begin position="427"/>
        <end position="455"/>
    </location>
</feature>
<keyword evidence="9 13" id="KW-0472">Membrane</keyword>
<comment type="similarity">
    <text evidence="2 11">Belongs to the sodium:solute symporter (SSF) (TC 2.A.21) family.</text>
</comment>
<dbReference type="CDD" id="cd11492">
    <property type="entry name" value="SLC5sbd_NIS-SMVT"/>
    <property type="match status" value="1"/>
</dbReference>
<evidence type="ECO:0000256" key="6">
    <source>
        <dbReference type="ARBA" id="ARBA00022989"/>
    </source>
</evidence>
<keyword evidence="5 13" id="KW-0812">Transmembrane</keyword>
<dbReference type="EnsemblMetazoa" id="SCAU013940-RF">
    <property type="protein sequence ID" value="SCAU013940-PF"/>
    <property type="gene ID" value="SCAU013940"/>
</dbReference>
<dbReference type="InterPro" id="IPR001734">
    <property type="entry name" value="Na/solute_symporter"/>
</dbReference>
<dbReference type="EnsemblMetazoa" id="SCAU013940-RD">
    <property type="protein sequence ID" value="SCAU013940-PD"/>
    <property type="gene ID" value="SCAU013940"/>
</dbReference>
<name>A0A1I8Q4W1_STOCA</name>
<dbReference type="GO" id="GO:0005886">
    <property type="term" value="C:plasma membrane"/>
    <property type="evidence" value="ECO:0007669"/>
    <property type="project" value="UniProtKB-SubCell"/>
</dbReference>
<sequence length="590" mass="65123">MTDVDNIISQLQHFTWPDYVVFVAMFILCIFIGIYFGFMEKSSGESDYLMGGRNMLCLPIALSLVASFISGITLLGLPTEIYSYGIQYLYVSLGVITMGFVMAIYYLPVFHDLNITSTYEYLESRFDRRLRMFGSVMFTIMNIGYLPIVIYVPALAFNQVTGVAVHTITPIVCIICIFYTTLGGLKAVVWTDVVQIISMVGALILVAVKGSIDIGGASKVFENAWESGRIEGPDMSINPTVRHTLWSQLIGGVFYWTQTNAVSQNMIQRYLALPTLASARKALALFCLGVLTLMGLCSYNGLLMYATYKQCDPLTTKLAKARDQLLPLFVMETLGEYPGLTGLFIAGVFSAALSSLSTCLNSMSAVVLEDFVKPFVKRPLSETAINWIMRSVVVSMGTLCVFLVYIVEHMGTVLQLTMSLEAITNGPLLGIFTIGVFMPWINGNSALIGGIVGVIGMSWVSLKAQWAVASGAMVYETKPLTVEHCDYKFDAASLVSGANSTISAQDSEEIFPLYRISYMWYTCLGACLTMTIAIGWHFIFGGNNPKAVDQTLLSPCIRKYFRSDESHLQTKDTKKDIPLKNKRSDDEEAL</sequence>
<dbReference type="InterPro" id="IPR038377">
    <property type="entry name" value="Na/Glc_symporter_sf"/>
</dbReference>
<evidence type="ECO:0000256" key="2">
    <source>
        <dbReference type="ARBA" id="ARBA00006434"/>
    </source>
</evidence>
<dbReference type="Gene3D" id="1.20.1730.10">
    <property type="entry name" value="Sodium/glucose cotransporter"/>
    <property type="match status" value="1"/>
</dbReference>
<dbReference type="Pfam" id="PF00474">
    <property type="entry name" value="SSF"/>
    <property type="match status" value="1"/>
</dbReference>
<evidence type="ECO:0000313" key="16">
    <source>
        <dbReference type="Proteomes" id="UP000095300"/>
    </source>
</evidence>
<dbReference type="EnsemblMetazoa" id="SCAU013940-RA">
    <property type="protein sequence ID" value="SCAU013940-PA"/>
    <property type="gene ID" value="SCAU013940"/>
</dbReference>
<dbReference type="OrthoDB" id="6132759at2759"/>
<feature type="transmembrane region" description="Helical" evidence="13">
    <location>
        <begin position="283"/>
        <end position="308"/>
    </location>
</feature>
<reference evidence="14" key="2">
    <citation type="submission" date="2020-05" db="UniProtKB">
        <authorList>
            <consortium name="EnsemblMetazoa"/>
        </authorList>
    </citation>
    <scope>IDENTIFICATION</scope>
    <source>
        <strain evidence="14">USDA</strain>
    </source>
</reference>
<feature type="transmembrane region" description="Helical" evidence="13">
    <location>
        <begin position="19"/>
        <end position="38"/>
    </location>
</feature>
<comment type="subcellular location">
    <subcellularLocation>
        <location evidence="1">Cell membrane</location>
        <topology evidence="1">Multi-pass membrane protein</topology>
    </subcellularLocation>
</comment>
<dbReference type="EnsemblMetazoa" id="SCAU013940-RC">
    <property type="protein sequence ID" value="SCAU013940-PC"/>
    <property type="gene ID" value="SCAU013940"/>
</dbReference>
<dbReference type="Proteomes" id="UP000095300">
    <property type="component" value="Unassembled WGS sequence"/>
</dbReference>
<dbReference type="PROSITE" id="PS50283">
    <property type="entry name" value="NA_SOLUT_SYMP_3"/>
    <property type="match status" value="1"/>
</dbReference>
<accession>A0A1I8Q4W1</accession>
<feature type="transmembrane region" description="Helical" evidence="13">
    <location>
        <begin position="160"/>
        <end position="180"/>
    </location>
</feature>
<dbReference type="STRING" id="35570.A0A1I8Q4W1"/>
<evidence type="ECO:0000256" key="3">
    <source>
        <dbReference type="ARBA" id="ARBA00022448"/>
    </source>
</evidence>
<feature type="transmembrane region" description="Helical" evidence="13">
    <location>
        <begin position="58"/>
        <end position="77"/>
    </location>
</feature>